<dbReference type="AlphaFoldDB" id="A0ABD1W102"/>
<evidence type="ECO:0000313" key="1">
    <source>
        <dbReference type="EMBL" id="KAL2543345.1"/>
    </source>
</evidence>
<reference evidence="2" key="1">
    <citation type="submission" date="2024-07" db="EMBL/GenBank/DDBJ databases">
        <title>Two chromosome-level genome assemblies of Korean endemic species Abeliophyllum distichum and Forsythia ovata (Oleaceae).</title>
        <authorList>
            <person name="Jang H."/>
        </authorList>
    </citation>
    <scope>NUCLEOTIDE SEQUENCE [LARGE SCALE GENOMIC DNA]</scope>
</reference>
<comment type="caution">
    <text evidence="1">The sequence shown here is derived from an EMBL/GenBank/DDBJ whole genome shotgun (WGS) entry which is preliminary data.</text>
</comment>
<dbReference type="Proteomes" id="UP001604336">
    <property type="component" value="Unassembled WGS sequence"/>
</dbReference>
<dbReference type="EMBL" id="JBFOLK010000001">
    <property type="protein sequence ID" value="KAL2543345.1"/>
    <property type="molecule type" value="Genomic_DNA"/>
</dbReference>
<gene>
    <name evidence="1" type="ORF">Adt_04323</name>
</gene>
<sequence>MGQYAFDVPSVANSIRMQAIDLTNHLQSLKDPAYCYNIINVPEDICSLAASLTKWLSEVETCKVRKIDAMFNAAVFAAKVCDKVHGCQDNQHTSCLQRKIQEYFNRDDDADVPNQMGQNRMKCLFCKYTIHSELIVRACLPKLKNK</sequence>
<protein>
    <submittedName>
        <fullName evidence="1">ATP-dependent DNA helicase Q-like 5</fullName>
    </submittedName>
</protein>
<organism evidence="1 2">
    <name type="scientific">Abeliophyllum distichum</name>
    <dbReference type="NCBI Taxonomy" id="126358"/>
    <lineage>
        <taxon>Eukaryota</taxon>
        <taxon>Viridiplantae</taxon>
        <taxon>Streptophyta</taxon>
        <taxon>Embryophyta</taxon>
        <taxon>Tracheophyta</taxon>
        <taxon>Spermatophyta</taxon>
        <taxon>Magnoliopsida</taxon>
        <taxon>eudicotyledons</taxon>
        <taxon>Gunneridae</taxon>
        <taxon>Pentapetalae</taxon>
        <taxon>asterids</taxon>
        <taxon>lamiids</taxon>
        <taxon>Lamiales</taxon>
        <taxon>Oleaceae</taxon>
        <taxon>Forsythieae</taxon>
        <taxon>Abeliophyllum</taxon>
    </lineage>
</organism>
<keyword evidence="2" id="KW-1185">Reference proteome</keyword>
<proteinExistence type="predicted"/>
<accession>A0ABD1W102</accession>
<evidence type="ECO:0000313" key="2">
    <source>
        <dbReference type="Proteomes" id="UP001604336"/>
    </source>
</evidence>
<name>A0ABD1W102_9LAMI</name>